<feature type="non-terminal residue" evidence="1">
    <location>
        <position position="1"/>
    </location>
</feature>
<dbReference type="OMA" id="DTIMSPD"/>
<evidence type="ECO:0000313" key="1">
    <source>
        <dbReference type="EMBL" id="EFN75856.1"/>
    </source>
</evidence>
<reference evidence="1 2" key="1">
    <citation type="journal article" date="2010" name="Science">
        <title>Genomic comparison of the ants Camponotus floridanus and Harpegnathos saltator.</title>
        <authorList>
            <person name="Bonasio R."/>
            <person name="Zhang G."/>
            <person name="Ye C."/>
            <person name="Mutti N.S."/>
            <person name="Fang X."/>
            <person name="Qin N."/>
            <person name="Donahue G."/>
            <person name="Yang P."/>
            <person name="Li Q."/>
            <person name="Li C."/>
            <person name="Zhang P."/>
            <person name="Huang Z."/>
            <person name="Berger S.L."/>
            <person name="Reinberg D."/>
            <person name="Wang J."/>
            <person name="Liebig J."/>
        </authorList>
    </citation>
    <scope>NUCLEOTIDE SEQUENCE [LARGE SCALE GENOMIC DNA]</scope>
    <source>
        <strain evidence="1 2">R22 G/1</strain>
    </source>
</reference>
<organism evidence="2">
    <name type="scientific">Harpegnathos saltator</name>
    <name type="common">Jerdon's jumping ant</name>
    <dbReference type="NCBI Taxonomy" id="610380"/>
    <lineage>
        <taxon>Eukaryota</taxon>
        <taxon>Metazoa</taxon>
        <taxon>Ecdysozoa</taxon>
        <taxon>Arthropoda</taxon>
        <taxon>Hexapoda</taxon>
        <taxon>Insecta</taxon>
        <taxon>Pterygota</taxon>
        <taxon>Neoptera</taxon>
        <taxon>Endopterygota</taxon>
        <taxon>Hymenoptera</taxon>
        <taxon>Apocrita</taxon>
        <taxon>Aculeata</taxon>
        <taxon>Formicoidea</taxon>
        <taxon>Formicidae</taxon>
        <taxon>Ponerinae</taxon>
        <taxon>Ponerini</taxon>
        <taxon>Harpegnathos</taxon>
    </lineage>
</organism>
<dbReference type="Proteomes" id="UP000008237">
    <property type="component" value="Unassembled WGS sequence"/>
</dbReference>
<dbReference type="EMBL" id="GL453573">
    <property type="protein sequence ID" value="EFN75856.1"/>
    <property type="molecule type" value="Genomic_DNA"/>
</dbReference>
<name>E2C878_HARSA</name>
<dbReference type="AlphaFoldDB" id="E2C878"/>
<evidence type="ECO:0000313" key="2">
    <source>
        <dbReference type="Proteomes" id="UP000008237"/>
    </source>
</evidence>
<accession>E2C878</accession>
<sequence>GESTKLNPKYKGPYLVAKVLGNSRYVIRDISDFNHTSRPVDTIMSPDKLKP</sequence>
<dbReference type="InParanoid" id="E2C878"/>
<protein>
    <submittedName>
        <fullName evidence="1">Uncharacterized protein</fullName>
    </submittedName>
</protein>
<feature type="non-terminal residue" evidence="1">
    <location>
        <position position="51"/>
    </location>
</feature>
<gene>
    <name evidence="1" type="ORF">EAI_16731</name>
</gene>
<keyword evidence="2" id="KW-1185">Reference proteome</keyword>
<proteinExistence type="predicted"/>